<keyword evidence="10 21" id="KW-0547">Nucleotide-binding</keyword>
<dbReference type="PANTHER" id="PTHR43622:SF7">
    <property type="entry name" value="3-DEHYDROQUINATE SYNTHASE, CHLOROPLASTIC"/>
    <property type="match status" value="1"/>
</dbReference>
<dbReference type="Proteomes" id="UP000013015">
    <property type="component" value="Unassembled WGS sequence"/>
</dbReference>
<evidence type="ECO:0000259" key="23">
    <source>
        <dbReference type="Pfam" id="PF24621"/>
    </source>
</evidence>
<dbReference type="PANTHER" id="PTHR43622">
    <property type="entry name" value="3-DEHYDROQUINATE SYNTHASE"/>
    <property type="match status" value="1"/>
</dbReference>
<evidence type="ECO:0000256" key="21">
    <source>
        <dbReference type="HAMAP-Rule" id="MF_00110"/>
    </source>
</evidence>
<dbReference type="Pfam" id="PF01761">
    <property type="entry name" value="DHQ_synthase"/>
    <property type="match status" value="1"/>
</dbReference>
<feature type="binding site" evidence="20">
    <location>
        <position position="37"/>
    </location>
    <ligand>
        <name>substrate</name>
    </ligand>
</feature>
<comment type="subunit">
    <text evidence="20">Monomer.</text>
</comment>
<keyword evidence="6 21" id="KW-0963">Cytoplasm</keyword>
<dbReference type="PROSITE" id="PS01128">
    <property type="entry name" value="SHIKIMATE_KINASE"/>
    <property type="match status" value="1"/>
</dbReference>
<comment type="function">
    <text evidence="20">Catalyzes the specific phosphorylation of the 3-hydroxyl group of shikimic acid using ATP as a cosubstrate.</text>
</comment>
<accession>N6X371</accession>
<name>N6X371_9ACTO</name>
<evidence type="ECO:0000256" key="6">
    <source>
        <dbReference type="ARBA" id="ARBA00022490"/>
    </source>
</evidence>
<dbReference type="InterPro" id="IPR027417">
    <property type="entry name" value="P-loop_NTPase"/>
</dbReference>
<comment type="cofactor">
    <cofactor evidence="2 21">
        <name>NAD(+)</name>
        <dbReference type="ChEBI" id="CHEBI:57540"/>
    </cofactor>
</comment>
<keyword evidence="25" id="KW-1185">Reference proteome</keyword>
<feature type="binding site" evidence="21">
    <location>
        <begin position="273"/>
        <end position="277"/>
    </location>
    <ligand>
        <name>NAD(+)</name>
        <dbReference type="ChEBI" id="CHEBI:57540"/>
    </ligand>
</feature>
<comment type="subcellular location">
    <subcellularLocation>
        <location evidence="21">Cytoplasm</location>
    </subcellularLocation>
</comment>
<evidence type="ECO:0000256" key="8">
    <source>
        <dbReference type="ARBA" id="ARBA00022679"/>
    </source>
</evidence>
<dbReference type="Pfam" id="PF01202">
    <property type="entry name" value="SKI"/>
    <property type="match status" value="1"/>
</dbReference>
<comment type="pathway">
    <text evidence="4 21">Metabolic intermediate biosynthesis; chorismate biosynthesis; chorismate from D-erythrose 4-phosphate and phosphoenolpyruvate: step 2/7.</text>
</comment>
<reference evidence="24 25" key="1">
    <citation type="submission" date="2013-03" db="EMBL/GenBank/DDBJ databases">
        <title>Reference genome for the Human Microbiome Project.</title>
        <authorList>
            <person name="Aqrawi P."/>
            <person name="Ayvaz T."/>
            <person name="Bess C."/>
            <person name="Blankenburg K."/>
            <person name="Coyle M."/>
            <person name="Deng J."/>
            <person name="Forbes L."/>
            <person name="Fowler G."/>
            <person name="Francisco L."/>
            <person name="Fu Q."/>
            <person name="Gibbs R."/>
            <person name="Gross S."/>
            <person name="Gubbala S."/>
            <person name="Hale W."/>
            <person name="Hemphill L."/>
            <person name="Highlander S."/>
            <person name="Hirani K."/>
            <person name="Jackson L."/>
            <person name="Jakkamsetti A."/>
            <person name="Javaid M."/>
            <person name="Jayaseelan J.C."/>
            <person name="Jiang H."/>
            <person name="Joshi V."/>
            <person name="Korchina V."/>
            <person name="Kovar C."/>
            <person name="Lara F."/>
            <person name="Lee S."/>
            <person name="Liu Y."/>
            <person name="Mata R."/>
            <person name="Mathew T."/>
            <person name="Munidasa M."/>
            <person name="Muzny D."/>
            <person name="Nazareth L."/>
            <person name="Ngo R."/>
            <person name="Nguyen L."/>
            <person name="Nguyen N."/>
            <person name="Okwuonu G."/>
            <person name="Ongeri F."/>
            <person name="Palculict T."/>
            <person name="Patil S."/>
            <person name="Petrosino J."/>
            <person name="Pham C."/>
            <person name="Pham P."/>
            <person name="Pu L.-L."/>
            <person name="Qin X."/>
            <person name="Qu J."/>
            <person name="Reid J."/>
            <person name="Ross M."/>
            <person name="Ruth R."/>
            <person name="Saada N."/>
            <person name="San Lucas F."/>
            <person name="Santibanez J."/>
            <person name="Shang Y."/>
            <person name="Simmons D."/>
            <person name="Song X.-Z."/>
            <person name="Tang L.-Y."/>
            <person name="Thornton R."/>
            <person name="Warren J."/>
            <person name="Weissenberger G."/>
            <person name="Wilczek-Boney K."/>
            <person name="Worley K."/>
            <person name="Youmans B."/>
            <person name="Zhang J."/>
            <person name="Zhang L."/>
            <person name="Zhao Z."/>
            <person name="Zhou C."/>
            <person name="Zhu D."/>
            <person name="Zhu Y."/>
        </authorList>
    </citation>
    <scope>NUCLEOTIDE SEQUENCE [LARGE SCALE GENOMIC DNA]</scope>
    <source>
        <strain evidence="24 25">F0333</strain>
    </source>
</reference>
<dbReference type="InterPro" id="IPR050071">
    <property type="entry name" value="Dehydroquinate_synthase"/>
</dbReference>
<dbReference type="EC" id="2.7.1.71" evidence="20"/>
<dbReference type="GO" id="GO:0005737">
    <property type="term" value="C:cytoplasm"/>
    <property type="evidence" value="ECO:0007669"/>
    <property type="project" value="UniProtKB-SubCell"/>
</dbReference>
<feature type="domain" description="3-dehydroquinate synthase N-terminal" evidence="22">
    <location>
        <begin position="238"/>
        <end position="347"/>
    </location>
</feature>
<comment type="caution">
    <text evidence="21">Lacks conserved residue(s) required for the propagation of feature annotation.</text>
</comment>
<dbReference type="Gene3D" id="3.40.50.300">
    <property type="entry name" value="P-loop containing nucleotide triphosphate hydrolases"/>
    <property type="match status" value="1"/>
</dbReference>
<dbReference type="STRING" id="888050.HMPREF9004_1373"/>
<comment type="similarity">
    <text evidence="21">Belongs to the sugar phosphate cyclases superfamily. Dehydroquinate synthase family.</text>
</comment>
<dbReference type="InterPro" id="IPR031322">
    <property type="entry name" value="Shikimate/glucono_kinase"/>
</dbReference>
<evidence type="ECO:0000256" key="11">
    <source>
        <dbReference type="ARBA" id="ARBA00022777"/>
    </source>
</evidence>
<dbReference type="HOGENOM" id="CLU_001201_5_1_11"/>
<comment type="cofactor">
    <cofactor evidence="3">
        <name>Zn(2+)</name>
        <dbReference type="ChEBI" id="CHEBI:29105"/>
    </cofactor>
</comment>
<comment type="pathway">
    <text evidence="5 20">Metabolic intermediate biosynthesis; chorismate biosynthesis; chorismate from D-erythrose 4-phosphate and phosphoenolpyruvate: step 5/7.</text>
</comment>
<keyword evidence="20" id="KW-0460">Magnesium</keyword>
<evidence type="ECO:0000256" key="5">
    <source>
        <dbReference type="ARBA" id="ARBA00004842"/>
    </source>
</evidence>
<dbReference type="HAMAP" id="MF_00110">
    <property type="entry name" value="DHQ_synthase"/>
    <property type="match status" value="1"/>
</dbReference>
<evidence type="ECO:0000256" key="16">
    <source>
        <dbReference type="ARBA" id="ARBA00023239"/>
    </source>
</evidence>
<dbReference type="OrthoDB" id="9806583at2"/>
<keyword evidence="15 21" id="KW-0057">Aromatic amino acid biosynthesis</keyword>
<dbReference type="GO" id="GO:0000287">
    <property type="term" value="F:magnesium ion binding"/>
    <property type="evidence" value="ECO:0007669"/>
    <property type="project" value="UniProtKB-UniRule"/>
</dbReference>
<sequence>MTSLSLPIVLVGLPGAGKTKVGRLAAQSLGVAHIDTDRLIEEEAGCSISTIFAQEGEAGFREREAQAVERALKMKAIISLGGGAVTSPRVRELLKNVDVVRIEVEHEELLRRVTKKNHRPLLREDPDGVLLRLREEREPYYREVETVTLPSDDGPALEVAERLLGLIDTHRSTIHVKGSAPYDVLITRGITAEAILEVLRPQATKVLLVHASPVEEAAQEIAEGLRAQGLEVHLASHPEGEAAKSLNVVAGLWDLAGRITLGRADALVAIGGGATTDMAGFVAATWLRGIDLVTMPTTLLAMVDAAIGGKTGINTAAGKNLVGSFHPPRRVLCDLDFLSSLPERDFRAGMAEVLKCGFISDEKILTIVEEAEPDTLIDPASPELRELLERAIGVKARVVSEDLKESGLREILNYGHTFAHAIERCEDYTWRHGEAVAVGCVFAAHLAQLRGLLSQEDVARHIRVLSKMGLPTSYEGATLGGLKDVIASDKKARQGRMRFILLKGIARPEAFQVEPSELDEPAERIGIHS</sequence>
<dbReference type="GO" id="GO:0003856">
    <property type="term" value="F:3-dehydroquinate synthase activity"/>
    <property type="evidence" value="ECO:0007669"/>
    <property type="project" value="UniProtKB-UniRule"/>
</dbReference>
<evidence type="ECO:0000256" key="12">
    <source>
        <dbReference type="ARBA" id="ARBA00022833"/>
    </source>
</evidence>
<comment type="cofactor">
    <cofactor evidence="20">
        <name>Mg(2+)</name>
        <dbReference type="ChEBI" id="CHEBI:18420"/>
    </cofactor>
    <text evidence="20">Binds 1 Mg(2+) ion per subunit.</text>
</comment>
<feature type="binding site" evidence="20">
    <location>
        <begin position="15"/>
        <end position="20"/>
    </location>
    <ligand>
        <name>ATP</name>
        <dbReference type="ChEBI" id="CHEBI:30616"/>
    </ligand>
</feature>
<feature type="binding site" evidence="21">
    <location>
        <begin position="297"/>
        <end position="298"/>
    </location>
    <ligand>
        <name>NAD(+)</name>
        <dbReference type="ChEBI" id="CHEBI:57540"/>
    </ligand>
</feature>
<dbReference type="GO" id="GO:0005524">
    <property type="term" value="F:ATP binding"/>
    <property type="evidence" value="ECO:0007669"/>
    <property type="project" value="UniProtKB-UniRule"/>
</dbReference>
<feature type="domain" description="3-dehydroquinate synthase C-terminal" evidence="23">
    <location>
        <begin position="349"/>
        <end position="492"/>
    </location>
</feature>
<evidence type="ECO:0000256" key="9">
    <source>
        <dbReference type="ARBA" id="ARBA00022723"/>
    </source>
</evidence>
<keyword evidence="14 21" id="KW-0520">NAD</keyword>
<dbReference type="EC" id="4.2.3.4" evidence="21"/>
<evidence type="ECO:0000256" key="3">
    <source>
        <dbReference type="ARBA" id="ARBA00001947"/>
    </source>
</evidence>
<dbReference type="Pfam" id="PF24621">
    <property type="entry name" value="DHQS_C"/>
    <property type="match status" value="1"/>
</dbReference>
<dbReference type="InterPro" id="IPR016037">
    <property type="entry name" value="DHQ_synth_AroB"/>
</dbReference>
<dbReference type="NCBIfam" id="TIGR01357">
    <property type="entry name" value="aroB"/>
    <property type="match status" value="1"/>
</dbReference>
<dbReference type="GO" id="GO:0009073">
    <property type="term" value="P:aromatic amino acid family biosynthetic process"/>
    <property type="evidence" value="ECO:0007669"/>
    <property type="project" value="UniProtKB-KW"/>
</dbReference>
<evidence type="ECO:0000259" key="22">
    <source>
        <dbReference type="Pfam" id="PF01761"/>
    </source>
</evidence>
<comment type="similarity">
    <text evidence="20">Belongs to the shikimate kinase family.</text>
</comment>
<comment type="function">
    <text evidence="21">Catalyzes the conversion of 3-deoxy-D-arabino-heptulosonate 7-phosphate (DAHP) to dehydroquinate (DHQ).</text>
</comment>
<dbReference type="GO" id="GO:0009423">
    <property type="term" value="P:chorismate biosynthetic process"/>
    <property type="evidence" value="ECO:0007669"/>
    <property type="project" value="UniProtKB-UniRule"/>
</dbReference>
<feature type="binding site" evidence="21">
    <location>
        <position position="352"/>
    </location>
    <ligand>
        <name>Zn(2+)</name>
        <dbReference type="ChEBI" id="CHEBI:29105"/>
    </ligand>
</feature>
<feature type="binding site" evidence="21">
    <location>
        <position position="416"/>
    </location>
    <ligand>
        <name>Zn(2+)</name>
        <dbReference type="ChEBI" id="CHEBI:29105"/>
    </ligand>
</feature>
<evidence type="ECO:0000256" key="18">
    <source>
        <dbReference type="ARBA" id="ARBA00023285"/>
    </source>
</evidence>
<comment type="catalytic activity">
    <reaction evidence="19 20">
        <text>shikimate + ATP = 3-phosphoshikimate + ADP + H(+)</text>
        <dbReference type="Rhea" id="RHEA:13121"/>
        <dbReference type="ChEBI" id="CHEBI:15378"/>
        <dbReference type="ChEBI" id="CHEBI:30616"/>
        <dbReference type="ChEBI" id="CHEBI:36208"/>
        <dbReference type="ChEBI" id="CHEBI:145989"/>
        <dbReference type="ChEBI" id="CHEBI:456216"/>
        <dbReference type="EC" id="2.7.1.71"/>
    </reaction>
</comment>
<dbReference type="SUPFAM" id="SSF56796">
    <property type="entry name" value="Dehydroquinate synthase-like"/>
    <property type="match status" value="1"/>
</dbReference>
<evidence type="ECO:0000256" key="19">
    <source>
        <dbReference type="ARBA" id="ARBA00048567"/>
    </source>
</evidence>
<keyword evidence="17" id="KW-0511">Multifunctional enzyme</keyword>
<feature type="binding site" evidence="21">
    <location>
        <begin position="239"/>
        <end position="244"/>
    </location>
    <ligand>
        <name>NAD(+)</name>
        <dbReference type="ChEBI" id="CHEBI:57540"/>
    </ligand>
</feature>
<evidence type="ECO:0000313" key="24">
    <source>
        <dbReference type="EMBL" id="ENO17882.1"/>
    </source>
</evidence>
<feature type="binding site" evidence="20">
    <location>
        <position position="119"/>
    </location>
    <ligand>
        <name>ATP</name>
        <dbReference type="ChEBI" id="CHEBI:30616"/>
    </ligand>
</feature>
<feature type="binding site" evidence="20">
    <location>
        <position position="82"/>
    </location>
    <ligand>
        <name>substrate</name>
    </ligand>
</feature>
<feature type="binding site" evidence="20">
    <location>
        <position position="19"/>
    </location>
    <ligand>
        <name>Mg(2+)</name>
        <dbReference type="ChEBI" id="CHEBI:18420"/>
    </ligand>
</feature>
<dbReference type="eggNOG" id="COG0337">
    <property type="taxonomic scope" value="Bacteria"/>
</dbReference>
<keyword evidence="18 21" id="KW-0170">Cobalt</keyword>
<dbReference type="GO" id="GO:0004765">
    <property type="term" value="F:shikimate kinase activity"/>
    <property type="evidence" value="ECO:0007669"/>
    <property type="project" value="UniProtKB-UniRule"/>
</dbReference>
<comment type="cofactor">
    <cofactor evidence="21">
        <name>Co(2+)</name>
        <dbReference type="ChEBI" id="CHEBI:48828"/>
    </cofactor>
    <cofactor evidence="21">
        <name>Zn(2+)</name>
        <dbReference type="ChEBI" id="CHEBI:29105"/>
    </cofactor>
    <text evidence="21">Binds 1 divalent metal cation per subunit. Can use either Co(2+) or Zn(2+).</text>
</comment>
<keyword evidence="13 20" id="KW-0067">ATP-binding</keyword>
<feature type="binding site" evidence="20">
    <location>
        <position position="137"/>
    </location>
    <ligand>
        <name>substrate</name>
    </ligand>
</feature>
<dbReference type="HAMAP" id="MF_00109">
    <property type="entry name" value="Shikimate_kinase"/>
    <property type="match status" value="1"/>
</dbReference>
<dbReference type="Gene3D" id="3.40.50.1970">
    <property type="match status" value="1"/>
</dbReference>
<dbReference type="UniPathway" id="UPA00053">
    <property type="reaction ID" value="UER00085"/>
</dbReference>
<dbReference type="InterPro" id="IPR056179">
    <property type="entry name" value="DHQS_C"/>
</dbReference>
<dbReference type="AlphaFoldDB" id="N6X371"/>
<gene>
    <name evidence="21 24" type="primary">aroB</name>
    <name evidence="20" type="synonym">aroK</name>
    <name evidence="24" type="ORF">HMPREF9004_1373</name>
</gene>
<dbReference type="PRINTS" id="PR01100">
    <property type="entry name" value="SHIKIMTKNASE"/>
</dbReference>
<comment type="catalytic activity">
    <reaction evidence="1 21">
        <text>7-phospho-2-dehydro-3-deoxy-D-arabino-heptonate = 3-dehydroquinate + phosphate</text>
        <dbReference type="Rhea" id="RHEA:21968"/>
        <dbReference type="ChEBI" id="CHEBI:32364"/>
        <dbReference type="ChEBI" id="CHEBI:43474"/>
        <dbReference type="ChEBI" id="CHEBI:58394"/>
        <dbReference type="EC" id="4.2.3.4"/>
    </reaction>
</comment>
<dbReference type="InterPro" id="IPR030960">
    <property type="entry name" value="DHQS/DOIS_N"/>
</dbReference>
<evidence type="ECO:0000313" key="25">
    <source>
        <dbReference type="Proteomes" id="UP000013015"/>
    </source>
</evidence>
<feature type="binding site" evidence="21">
    <location>
        <position position="319"/>
    </location>
    <ligand>
        <name>NAD(+)</name>
        <dbReference type="ChEBI" id="CHEBI:57540"/>
    </ligand>
</feature>
<comment type="caution">
    <text evidence="24">The sequence shown here is derived from an EMBL/GenBank/DDBJ whole genome shotgun (WGS) entry which is preliminary data.</text>
</comment>
<dbReference type="RefSeq" id="WP_005963642.1">
    <property type="nucleotide sequence ID" value="NZ_CP040505.1"/>
</dbReference>
<evidence type="ECO:0000256" key="7">
    <source>
        <dbReference type="ARBA" id="ARBA00022605"/>
    </source>
</evidence>
<evidence type="ECO:0000256" key="13">
    <source>
        <dbReference type="ARBA" id="ARBA00022840"/>
    </source>
</evidence>
<dbReference type="CDD" id="cd00464">
    <property type="entry name" value="SK"/>
    <property type="match status" value="1"/>
</dbReference>
<feature type="binding site" evidence="21">
    <location>
        <position position="432"/>
    </location>
    <ligand>
        <name>Zn(2+)</name>
        <dbReference type="ChEBI" id="CHEBI:29105"/>
    </ligand>
</feature>
<evidence type="ECO:0000256" key="4">
    <source>
        <dbReference type="ARBA" id="ARBA00004661"/>
    </source>
</evidence>
<organism evidence="24 25">
    <name type="scientific">Schaalia cardiffensis F0333</name>
    <dbReference type="NCBI Taxonomy" id="888050"/>
    <lineage>
        <taxon>Bacteria</taxon>
        <taxon>Bacillati</taxon>
        <taxon>Actinomycetota</taxon>
        <taxon>Actinomycetes</taxon>
        <taxon>Actinomycetales</taxon>
        <taxon>Actinomycetaceae</taxon>
        <taxon>Schaalia</taxon>
    </lineage>
</organism>
<keyword evidence="7 21" id="KW-0028">Amino-acid biosynthesis</keyword>
<keyword evidence="8 20" id="KW-0808">Transferase</keyword>
<evidence type="ECO:0000256" key="2">
    <source>
        <dbReference type="ARBA" id="ARBA00001911"/>
    </source>
</evidence>
<dbReference type="PATRIC" id="fig|888050.3.peg.1311"/>
<evidence type="ECO:0000256" key="20">
    <source>
        <dbReference type="HAMAP-Rule" id="MF_00109"/>
    </source>
</evidence>
<evidence type="ECO:0000256" key="1">
    <source>
        <dbReference type="ARBA" id="ARBA00001393"/>
    </source>
</evidence>
<dbReference type="Gene3D" id="1.20.1090.10">
    <property type="entry name" value="Dehydroquinate synthase-like - alpha domain"/>
    <property type="match status" value="1"/>
</dbReference>
<evidence type="ECO:0000256" key="10">
    <source>
        <dbReference type="ARBA" id="ARBA00022741"/>
    </source>
</evidence>
<evidence type="ECO:0000256" key="15">
    <source>
        <dbReference type="ARBA" id="ARBA00023141"/>
    </source>
</evidence>
<dbReference type="SUPFAM" id="SSF52540">
    <property type="entry name" value="P-loop containing nucleoside triphosphate hydrolases"/>
    <property type="match status" value="1"/>
</dbReference>
<keyword evidence="12 21" id="KW-0862">Zinc</keyword>
<protein>
    <recommendedName>
        <fullName evidence="20 21">Multifunctional fusion protein</fullName>
    </recommendedName>
    <domain>
        <recommendedName>
            <fullName evidence="20">Shikimate kinase</fullName>
            <shortName evidence="20">SK</shortName>
            <ecNumber evidence="20">2.7.1.71</ecNumber>
        </recommendedName>
    </domain>
    <domain>
        <recommendedName>
            <fullName evidence="21">3-dehydroquinate synthase</fullName>
            <shortName evidence="21">DHQS</shortName>
            <ecNumber evidence="21">4.2.3.4</ecNumber>
        </recommendedName>
    </domain>
</protein>
<evidence type="ECO:0000256" key="14">
    <source>
        <dbReference type="ARBA" id="ARBA00023027"/>
    </source>
</evidence>
<feature type="binding site" evidence="20">
    <location>
        <position position="61"/>
    </location>
    <ligand>
        <name>substrate</name>
    </ligand>
</feature>
<dbReference type="EMBL" id="AQHZ01000023">
    <property type="protein sequence ID" value="ENO17882.1"/>
    <property type="molecule type" value="Genomic_DNA"/>
</dbReference>
<dbReference type="InterPro" id="IPR000623">
    <property type="entry name" value="Shikimate_kinase/TSH1"/>
</dbReference>
<keyword evidence="16 21" id="KW-0456">Lyase</keyword>
<dbReference type="CDD" id="cd08195">
    <property type="entry name" value="DHQS"/>
    <property type="match status" value="1"/>
</dbReference>
<dbReference type="InterPro" id="IPR023000">
    <property type="entry name" value="Shikimate_kinase_CS"/>
</dbReference>
<keyword evidence="11 20" id="KW-0418">Kinase</keyword>
<keyword evidence="9 21" id="KW-0479">Metal-binding</keyword>
<feature type="binding site" evidence="21">
    <location>
        <position position="310"/>
    </location>
    <ligand>
        <name>NAD(+)</name>
        <dbReference type="ChEBI" id="CHEBI:57540"/>
    </ligand>
</feature>
<proteinExistence type="inferred from homology"/>
<dbReference type="FunFam" id="3.40.50.1970:FF:000007">
    <property type="entry name" value="Pentafunctional AROM polypeptide"/>
    <property type="match status" value="1"/>
</dbReference>
<evidence type="ECO:0000256" key="17">
    <source>
        <dbReference type="ARBA" id="ARBA00023268"/>
    </source>
</evidence>
<dbReference type="GO" id="GO:0008652">
    <property type="term" value="P:amino acid biosynthetic process"/>
    <property type="evidence" value="ECO:0007669"/>
    <property type="project" value="UniProtKB-KW"/>
</dbReference>